<reference evidence="3" key="1">
    <citation type="journal article" date="2019" name="Int. J. Syst. Evol. Microbiol.">
        <title>The Global Catalogue of Microorganisms (GCM) 10K type strain sequencing project: providing services to taxonomists for standard genome sequencing and annotation.</title>
        <authorList>
            <consortium name="The Broad Institute Genomics Platform"/>
            <consortium name="The Broad Institute Genome Sequencing Center for Infectious Disease"/>
            <person name="Wu L."/>
            <person name="Ma J."/>
        </authorList>
    </citation>
    <scope>NUCLEOTIDE SEQUENCE [LARGE SCALE GENOMIC DNA]</scope>
    <source>
        <strain evidence="3">CCM 7435</strain>
    </source>
</reference>
<protein>
    <recommendedName>
        <fullName evidence="4">SMODS and SLOG-associating 2TM effector domain-containing protein</fullName>
    </recommendedName>
</protein>
<sequence>MDALFEVAIEDARERRNAVIDLIKSQDQQAIALLTGYCTLSVACASGAVAAFTFNSPSANYFLSAMLGAFCALMLGNMFCYLVLKSSDVVLPGREAGFWKWAAENNVGQSEVLAQYLASYHETDAENDAVNQACSKWLQWARMSGIVAAPAASIAALAFGGLAWLFGL</sequence>
<keyword evidence="1" id="KW-1133">Transmembrane helix</keyword>
<gene>
    <name evidence="2" type="ORF">ACFSNC_18085</name>
</gene>
<dbReference type="Proteomes" id="UP001597299">
    <property type="component" value="Unassembled WGS sequence"/>
</dbReference>
<evidence type="ECO:0008006" key="4">
    <source>
        <dbReference type="Google" id="ProtNLM"/>
    </source>
</evidence>
<keyword evidence="1" id="KW-0472">Membrane</keyword>
<evidence type="ECO:0000313" key="3">
    <source>
        <dbReference type="Proteomes" id="UP001597299"/>
    </source>
</evidence>
<feature type="transmembrane region" description="Helical" evidence="1">
    <location>
        <begin position="30"/>
        <end position="55"/>
    </location>
</feature>
<keyword evidence="1" id="KW-0812">Transmembrane</keyword>
<feature type="transmembrane region" description="Helical" evidence="1">
    <location>
        <begin position="61"/>
        <end position="84"/>
    </location>
</feature>
<dbReference type="RefSeq" id="WP_213354180.1">
    <property type="nucleotide sequence ID" value="NZ_JAHBGB010000037.1"/>
</dbReference>
<comment type="caution">
    <text evidence="2">The sequence shown here is derived from an EMBL/GenBank/DDBJ whole genome shotgun (WGS) entry which is preliminary data.</text>
</comment>
<name>A0ABW4Z127_9HYPH</name>
<keyword evidence="3" id="KW-1185">Reference proteome</keyword>
<accession>A0ABW4Z127</accession>
<proteinExistence type="predicted"/>
<organism evidence="2 3">
    <name type="scientific">Ancylobacter oerskovii</name>
    <dbReference type="NCBI Taxonomy" id="459519"/>
    <lineage>
        <taxon>Bacteria</taxon>
        <taxon>Pseudomonadati</taxon>
        <taxon>Pseudomonadota</taxon>
        <taxon>Alphaproteobacteria</taxon>
        <taxon>Hyphomicrobiales</taxon>
        <taxon>Xanthobacteraceae</taxon>
        <taxon>Ancylobacter</taxon>
    </lineage>
</organism>
<evidence type="ECO:0000313" key="2">
    <source>
        <dbReference type="EMBL" id="MFD2142321.1"/>
    </source>
</evidence>
<evidence type="ECO:0000256" key="1">
    <source>
        <dbReference type="SAM" id="Phobius"/>
    </source>
</evidence>
<feature type="transmembrane region" description="Helical" evidence="1">
    <location>
        <begin position="146"/>
        <end position="166"/>
    </location>
</feature>
<dbReference type="EMBL" id="JBHUHD010000001">
    <property type="protein sequence ID" value="MFD2142321.1"/>
    <property type="molecule type" value="Genomic_DNA"/>
</dbReference>